<comment type="caution">
    <text evidence="1">The sequence shown here is derived from an EMBL/GenBank/DDBJ whole genome shotgun (WGS) entry which is preliminary data.</text>
</comment>
<name>A0ABQ3F2S1_9ACTN</name>
<dbReference type="EMBL" id="BMVP01000013">
    <property type="protein sequence ID" value="GHB75257.1"/>
    <property type="molecule type" value="Genomic_DNA"/>
</dbReference>
<keyword evidence="2" id="KW-1185">Reference proteome</keyword>
<gene>
    <name evidence="1" type="ORF">GCM10010347_52020</name>
</gene>
<evidence type="ECO:0000313" key="1">
    <source>
        <dbReference type="EMBL" id="GHB75257.1"/>
    </source>
</evidence>
<evidence type="ECO:0000313" key="2">
    <source>
        <dbReference type="Proteomes" id="UP000642673"/>
    </source>
</evidence>
<protein>
    <recommendedName>
        <fullName evidence="3">Leucine rich repeat variant</fullName>
    </recommendedName>
</protein>
<dbReference type="InterPro" id="IPR011989">
    <property type="entry name" value="ARM-like"/>
</dbReference>
<dbReference type="Proteomes" id="UP000642673">
    <property type="component" value="Unassembled WGS sequence"/>
</dbReference>
<organism evidence="1 2">
    <name type="scientific">Streptomyces cirratus</name>
    <dbReference type="NCBI Taxonomy" id="68187"/>
    <lineage>
        <taxon>Bacteria</taxon>
        <taxon>Bacillati</taxon>
        <taxon>Actinomycetota</taxon>
        <taxon>Actinomycetes</taxon>
        <taxon>Kitasatosporales</taxon>
        <taxon>Streptomycetaceae</taxon>
        <taxon>Streptomyces</taxon>
    </lineage>
</organism>
<sequence>MAAALGNAGHHRQDRLGPPDWFAACAASEEPELRRVAATWPGLPAMFVDALAQDDDEEVRILLACHQPLAPPHLLLDVFVTRRTHRPHLLTMPAPPVDDPNESVRRAAAADPSLTPQTLEALLADPRTAEGAAANPSLPIPRMHALLDRCLKGATTPTTATRHRETTPT</sequence>
<evidence type="ECO:0008006" key="3">
    <source>
        <dbReference type="Google" id="ProtNLM"/>
    </source>
</evidence>
<proteinExistence type="predicted"/>
<reference evidence="2" key="1">
    <citation type="journal article" date="2019" name="Int. J. Syst. Evol. Microbiol.">
        <title>The Global Catalogue of Microorganisms (GCM) 10K type strain sequencing project: providing services to taxonomists for standard genome sequencing and annotation.</title>
        <authorList>
            <consortium name="The Broad Institute Genomics Platform"/>
            <consortium name="The Broad Institute Genome Sequencing Center for Infectious Disease"/>
            <person name="Wu L."/>
            <person name="Ma J."/>
        </authorList>
    </citation>
    <scope>NUCLEOTIDE SEQUENCE [LARGE SCALE GENOMIC DNA]</scope>
    <source>
        <strain evidence="2">JCM 4738</strain>
    </source>
</reference>
<dbReference type="Gene3D" id="1.25.10.10">
    <property type="entry name" value="Leucine-rich Repeat Variant"/>
    <property type="match status" value="1"/>
</dbReference>
<accession>A0ABQ3F2S1</accession>
<dbReference type="RefSeq" id="WP_229874019.1">
    <property type="nucleotide sequence ID" value="NZ_BMVP01000013.1"/>
</dbReference>